<dbReference type="CDD" id="cd00051">
    <property type="entry name" value="EFh"/>
    <property type="match status" value="1"/>
</dbReference>
<keyword evidence="1" id="KW-0479">Metal-binding</keyword>
<feature type="domain" description="EF-hand" evidence="5">
    <location>
        <begin position="189"/>
        <end position="224"/>
    </location>
</feature>
<evidence type="ECO:0000313" key="7">
    <source>
        <dbReference type="EMBL" id="CAF2067629.1"/>
    </source>
</evidence>
<dbReference type="Proteomes" id="UP000663856">
    <property type="component" value="Unassembled WGS sequence"/>
</dbReference>
<keyword evidence="3" id="KW-0106">Calcium</keyword>
<dbReference type="GO" id="GO:0005509">
    <property type="term" value="F:calcium ion binding"/>
    <property type="evidence" value="ECO:0007669"/>
    <property type="project" value="InterPro"/>
</dbReference>
<feature type="domain" description="EF-hand" evidence="5">
    <location>
        <begin position="153"/>
        <end position="188"/>
    </location>
</feature>
<dbReference type="InterPro" id="IPR018247">
    <property type="entry name" value="EF_Hand_1_Ca_BS"/>
</dbReference>
<dbReference type="Proteomes" id="UP000663842">
    <property type="component" value="Unassembled WGS sequence"/>
</dbReference>
<keyword evidence="2" id="KW-0677">Repeat</keyword>
<dbReference type="EMBL" id="CAJOBF010002233">
    <property type="protein sequence ID" value="CAF4020026.1"/>
    <property type="molecule type" value="Genomic_DNA"/>
</dbReference>
<proteinExistence type="predicted"/>
<evidence type="ECO:0000313" key="10">
    <source>
        <dbReference type="Proteomes" id="UP000663866"/>
    </source>
</evidence>
<evidence type="ECO:0000256" key="1">
    <source>
        <dbReference type="ARBA" id="ARBA00022723"/>
    </source>
</evidence>
<dbReference type="Proteomes" id="UP000663887">
    <property type="component" value="Unassembled WGS sequence"/>
</dbReference>
<feature type="compositionally biased region" description="Basic residues" evidence="4">
    <location>
        <begin position="83"/>
        <end position="95"/>
    </location>
</feature>
<dbReference type="Pfam" id="PF00036">
    <property type="entry name" value="EF-hand_1"/>
    <property type="match status" value="1"/>
</dbReference>
<evidence type="ECO:0000259" key="5">
    <source>
        <dbReference type="PROSITE" id="PS50222"/>
    </source>
</evidence>
<evidence type="ECO:0000313" key="11">
    <source>
        <dbReference type="Proteomes" id="UP000663887"/>
    </source>
</evidence>
<accession>A0A816LTG4</accession>
<dbReference type="PANTHER" id="PTHR23055:SF69">
    <property type="entry name" value="NEURONAL CALCIUM SENSOR 2"/>
    <property type="match status" value="1"/>
</dbReference>
<feature type="region of interest" description="Disordered" evidence="4">
    <location>
        <begin position="64"/>
        <end position="97"/>
    </location>
</feature>
<dbReference type="EMBL" id="CAJOBG010000562">
    <property type="protein sequence ID" value="CAF3830082.1"/>
    <property type="molecule type" value="Genomic_DNA"/>
</dbReference>
<evidence type="ECO:0000256" key="4">
    <source>
        <dbReference type="SAM" id="MobiDB-lite"/>
    </source>
</evidence>
<name>A0A816LTG4_9BILA</name>
<sequence length="285" mass="33555">MFTILPSLYLIGVHYFRQWKTPYYHEKINKQIFEINNNNINDNTEKVEKDFHIVIDQPSISLPLRDHDESTSDLTSDRSNSIRSHKKRSHRRQRKTLTNGLNHDNINYLMNKTGLTQESILISYEDFLRDCPDGKLSKNKFVNIYQQYYKKGHVNKFCDHAFQLFDKDGSGYIEFMEFIVAVSLISSKDPTRKIELFFAMYDIDHNGFIDEKEMRLFVESIYELMDIDISDPSRVDTKIHDIFSTAKCDSLGYLGKEQFAKACQNDRHIRKLLIPTIKSTNNQEN</sequence>
<dbReference type="Gene3D" id="1.10.238.10">
    <property type="entry name" value="EF-hand"/>
    <property type="match status" value="1"/>
</dbReference>
<evidence type="ECO:0000313" key="8">
    <source>
        <dbReference type="EMBL" id="CAF3830082.1"/>
    </source>
</evidence>
<gene>
    <name evidence="8" type="ORF">OVN521_LOCUS5593</name>
    <name evidence="9" type="ORF">UXM345_LOCUS17311</name>
    <name evidence="7" type="ORF">WKI299_LOCUS13543</name>
    <name evidence="6" type="ORF">XDN619_LOCUS1283</name>
</gene>
<dbReference type="PANTHER" id="PTHR23055">
    <property type="entry name" value="CALCIUM BINDING PROTEINS"/>
    <property type="match status" value="1"/>
</dbReference>
<dbReference type="SUPFAM" id="SSF47473">
    <property type="entry name" value="EF-hand"/>
    <property type="match status" value="1"/>
</dbReference>
<dbReference type="Pfam" id="PF13202">
    <property type="entry name" value="EF-hand_5"/>
    <property type="match status" value="1"/>
</dbReference>
<evidence type="ECO:0000256" key="3">
    <source>
        <dbReference type="ARBA" id="ARBA00022837"/>
    </source>
</evidence>
<dbReference type="AlphaFoldDB" id="A0A816LTG4"/>
<dbReference type="EMBL" id="CAJNRG010000064">
    <property type="protein sequence ID" value="CAF1959254.1"/>
    <property type="molecule type" value="Genomic_DNA"/>
</dbReference>
<dbReference type="Proteomes" id="UP000663866">
    <property type="component" value="Unassembled WGS sequence"/>
</dbReference>
<dbReference type="InterPro" id="IPR011992">
    <property type="entry name" value="EF-hand-dom_pair"/>
</dbReference>
<dbReference type="PROSITE" id="PS50222">
    <property type="entry name" value="EF_HAND_2"/>
    <property type="match status" value="2"/>
</dbReference>
<organism evidence="6 11">
    <name type="scientific">Rotaria magnacalcarata</name>
    <dbReference type="NCBI Taxonomy" id="392030"/>
    <lineage>
        <taxon>Eukaryota</taxon>
        <taxon>Metazoa</taxon>
        <taxon>Spiralia</taxon>
        <taxon>Gnathifera</taxon>
        <taxon>Rotifera</taxon>
        <taxon>Eurotatoria</taxon>
        <taxon>Bdelloidea</taxon>
        <taxon>Philodinida</taxon>
        <taxon>Philodinidae</taxon>
        <taxon>Rotaria</taxon>
    </lineage>
</organism>
<dbReference type="InterPro" id="IPR028846">
    <property type="entry name" value="Recoverin"/>
</dbReference>
<comment type="caution">
    <text evidence="6">The sequence shown here is derived from an EMBL/GenBank/DDBJ whole genome shotgun (WGS) entry which is preliminary data.</text>
</comment>
<dbReference type="EMBL" id="CAJNRF010005126">
    <property type="protein sequence ID" value="CAF2067629.1"/>
    <property type="molecule type" value="Genomic_DNA"/>
</dbReference>
<evidence type="ECO:0000313" key="6">
    <source>
        <dbReference type="EMBL" id="CAF1959254.1"/>
    </source>
</evidence>
<reference evidence="6" key="1">
    <citation type="submission" date="2021-02" db="EMBL/GenBank/DDBJ databases">
        <authorList>
            <person name="Nowell W R."/>
        </authorList>
    </citation>
    <scope>NUCLEOTIDE SEQUENCE</scope>
</reference>
<keyword evidence="10" id="KW-1185">Reference proteome</keyword>
<dbReference type="InterPro" id="IPR002048">
    <property type="entry name" value="EF_hand_dom"/>
</dbReference>
<dbReference type="PROSITE" id="PS00018">
    <property type="entry name" value="EF_HAND_1"/>
    <property type="match status" value="2"/>
</dbReference>
<protein>
    <recommendedName>
        <fullName evidence="5">EF-hand domain-containing protein</fullName>
    </recommendedName>
</protein>
<dbReference type="SMART" id="SM00054">
    <property type="entry name" value="EFh"/>
    <property type="match status" value="3"/>
</dbReference>
<evidence type="ECO:0000256" key="2">
    <source>
        <dbReference type="ARBA" id="ARBA00022737"/>
    </source>
</evidence>
<evidence type="ECO:0000313" key="9">
    <source>
        <dbReference type="EMBL" id="CAF4020026.1"/>
    </source>
</evidence>
<dbReference type="PRINTS" id="PR00450">
    <property type="entry name" value="RECOVERIN"/>
</dbReference>